<dbReference type="Gene3D" id="1.10.3210.10">
    <property type="entry name" value="Hypothetical protein af1432"/>
    <property type="match status" value="1"/>
</dbReference>
<proteinExistence type="predicted"/>
<dbReference type="SUPFAM" id="SSF109604">
    <property type="entry name" value="HD-domain/PDEase-like"/>
    <property type="match status" value="1"/>
</dbReference>
<dbReference type="NCBIfam" id="TIGR00277">
    <property type="entry name" value="HDIG"/>
    <property type="match status" value="1"/>
</dbReference>
<evidence type="ECO:0000259" key="1">
    <source>
        <dbReference type="Pfam" id="PF01966"/>
    </source>
</evidence>
<dbReference type="AlphaFoldDB" id="A0ABC8E9G8"/>
<accession>A0ABC8E9G8</accession>
<gene>
    <name evidence="2" type="ORF">K234311028_00080</name>
</gene>
<feature type="domain" description="HD" evidence="1">
    <location>
        <begin position="47"/>
        <end position="151"/>
    </location>
</feature>
<sequence>MKFYRIKQFYLNLIDRMKIEDEIFVDKYLTRYEKELFKKLSKSDQKHSVRVAYSIKSNCINKNKDSYYTTRLIKIALLHDIGKINCNLNVLDKSILVILDYLTKGKLRNLSNIKKINTYYNHGEIAFHMLKYKGYDNQFLDIIRNHHSRSYVSNEELNMLKSSDAIN</sequence>
<dbReference type="Pfam" id="PF01966">
    <property type="entry name" value="HD"/>
    <property type="match status" value="1"/>
</dbReference>
<evidence type="ECO:0000313" key="2">
    <source>
        <dbReference type="EMBL" id="BDR79762.1"/>
    </source>
</evidence>
<dbReference type="Proteomes" id="UP001321763">
    <property type="component" value="Chromosome"/>
</dbReference>
<name>A0ABC8E9G8_CLOTA</name>
<evidence type="ECO:0000313" key="3">
    <source>
        <dbReference type="Proteomes" id="UP001321763"/>
    </source>
</evidence>
<dbReference type="RefSeq" id="WP_243447402.1">
    <property type="nucleotide sequence ID" value="NZ_AP026806.1"/>
</dbReference>
<protein>
    <submittedName>
        <fullName evidence="2">HD family phosphohydrolase</fullName>
    </submittedName>
</protein>
<dbReference type="EMBL" id="AP026818">
    <property type="protein sequence ID" value="BDR79762.1"/>
    <property type="molecule type" value="Genomic_DNA"/>
</dbReference>
<organism evidence="2 3">
    <name type="scientific">Clostridium tetani</name>
    <dbReference type="NCBI Taxonomy" id="1513"/>
    <lineage>
        <taxon>Bacteria</taxon>
        <taxon>Bacillati</taxon>
        <taxon>Bacillota</taxon>
        <taxon>Clostridia</taxon>
        <taxon>Eubacteriales</taxon>
        <taxon>Clostridiaceae</taxon>
        <taxon>Clostridium</taxon>
    </lineage>
</organism>
<dbReference type="InterPro" id="IPR006674">
    <property type="entry name" value="HD_domain"/>
</dbReference>
<reference evidence="2 3" key="1">
    <citation type="submission" date="2022-09" db="EMBL/GenBank/DDBJ databases">
        <title>complete genome sequences of Clostridium tetani str. KHSU-234311-028 isolated from soil.</title>
        <authorList>
            <person name="Sekizuka T."/>
            <person name="Shitada C."/>
            <person name="Takahashi M."/>
            <person name="Kuroda M."/>
        </authorList>
    </citation>
    <scope>NUCLEOTIDE SEQUENCE [LARGE SCALE GENOMIC DNA]</scope>
    <source>
        <strain evidence="2 3">KHSU-234311-028</strain>
    </source>
</reference>
<dbReference type="InterPro" id="IPR006675">
    <property type="entry name" value="HDIG_dom"/>
</dbReference>